<dbReference type="Proteomes" id="UP000053593">
    <property type="component" value="Unassembled WGS sequence"/>
</dbReference>
<feature type="compositionally biased region" description="Low complexity" evidence="2">
    <location>
        <begin position="538"/>
        <end position="552"/>
    </location>
</feature>
<accession>A0A0D0CW94</accession>
<keyword evidence="1" id="KW-0175">Coiled coil</keyword>
<dbReference type="EMBL" id="KN834762">
    <property type="protein sequence ID" value="KIK64027.1"/>
    <property type="molecule type" value="Genomic_DNA"/>
</dbReference>
<proteinExistence type="predicted"/>
<evidence type="ECO:0000256" key="1">
    <source>
        <dbReference type="SAM" id="Coils"/>
    </source>
</evidence>
<dbReference type="AlphaFoldDB" id="A0A0D0CW94"/>
<evidence type="ECO:0000313" key="3">
    <source>
        <dbReference type="EMBL" id="KIK64027.1"/>
    </source>
</evidence>
<protein>
    <submittedName>
        <fullName evidence="3">Uncharacterized protein</fullName>
    </submittedName>
</protein>
<evidence type="ECO:0000313" key="4">
    <source>
        <dbReference type="Proteomes" id="UP000053593"/>
    </source>
</evidence>
<name>A0A0D0CW94_9AGAR</name>
<feature type="coiled-coil region" evidence="1">
    <location>
        <begin position="1"/>
        <end position="126"/>
    </location>
</feature>
<keyword evidence="4" id="KW-1185">Reference proteome</keyword>
<evidence type="ECO:0000256" key="2">
    <source>
        <dbReference type="SAM" id="MobiDB-lite"/>
    </source>
</evidence>
<organism evidence="3 4">
    <name type="scientific">Collybiopsis luxurians FD-317 M1</name>
    <dbReference type="NCBI Taxonomy" id="944289"/>
    <lineage>
        <taxon>Eukaryota</taxon>
        <taxon>Fungi</taxon>
        <taxon>Dikarya</taxon>
        <taxon>Basidiomycota</taxon>
        <taxon>Agaricomycotina</taxon>
        <taxon>Agaricomycetes</taxon>
        <taxon>Agaricomycetidae</taxon>
        <taxon>Agaricales</taxon>
        <taxon>Marasmiineae</taxon>
        <taxon>Omphalotaceae</taxon>
        <taxon>Collybiopsis</taxon>
        <taxon>Collybiopsis luxurians</taxon>
    </lineage>
</organism>
<feature type="compositionally biased region" description="Basic and acidic residues" evidence="2">
    <location>
        <begin position="513"/>
        <end position="524"/>
    </location>
</feature>
<reference evidence="3 4" key="1">
    <citation type="submission" date="2014-04" db="EMBL/GenBank/DDBJ databases">
        <title>Evolutionary Origins and Diversification of the Mycorrhizal Mutualists.</title>
        <authorList>
            <consortium name="DOE Joint Genome Institute"/>
            <consortium name="Mycorrhizal Genomics Consortium"/>
            <person name="Kohler A."/>
            <person name="Kuo A."/>
            <person name="Nagy L.G."/>
            <person name="Floudas D."/>
            <person name="Copeland A."/>
            <person name="Barry K.W."/>
            <person name="Cichocki N."/>
            <person name="Veneault-Fourrey C."/>
            <person name="LaButti K."/>
            <person name="Lindquist E.A."/>
            <person name="Lipzen A."/>
            <person name="Lundell T."/>
            <person name="Morin E."/>
            <person name="Murat C."/>
            <person name="Riley R."/>
            <person name="Ohm R."/>
            <person name="Sun H."/>
            <person name="Tunlid A."/>
            <person name="Henrissat B."/>
            <person name="Grigoriev I.V."/>
            <person name="Hibbett D.S."/>
            <person name="Martin F."/>
        </authorList>
    </citation>
    <scope>NUCLEOTIDE SEQUENCE [LARGE SCALE GENOMIC DNA]</scope>
    <source>
        <strain evidence="3 4">FD-317 M1</strain>
    </source>
</reference>
<feature type="region of interest" description="Disordered" evidence="2">
    <location>
        <begin position="495"/>
        <end position="563"/>
    </location>
</feature>
<sequence length="563" mass="63552">MVAHAAEVQRLRKELDTLKEEGRTNTVRMTELVKDKENTETRLAEISRKHTTVSSEKDSLSTEVKRLTSQSQEAQTRIANFERQCREALASKDTLSTQLADRAREIETLKSAASRAAEEIKLARDDGSATAAGLRHKLDELAANTKRQLEANGTLRVQLQSTIHELEMERTRARAAALHTADEILQLTEARDNMRADFDRLERERDNLSNTSERTIRDLNASNRSLRIELETKVRELESERSKAASAKQCSSDEILSLTNVLDDTQAQCGELVVRVSDLEVIVQDKSKQLSSLTAEKDQMEQEFEVDRISMLAKIGELEEERDALKKKIGLLEQGREDGRASAFNRAKDLDRELQAVRRQKSELLVAKNREVETLKAEMQVRIDKLSNQISGADSSIEAKERDIMSLRSERDTLQRDLEASRTGQQLQRDMMSSDVRDLRARLAAANTNTRNERQAKEEFQNKLSQLETESATLRAQLAEAKEAVQANSAQLSAAVESRDRKINSLRNQRNTLKGELDRLRRQPDPSPAVPFPLPNRSSAQPQEQVQAQSQPLGGIRARVHHA</sequence>
<dbReference type="Gene3D" id="1.10.287.1490">
    <property type="match status" value="1"/>
</dbReference>
<feature type="coiled-coil region" evidence="1">
    <location>
        <begin position="283"/>
        <end position="417"/>
    </location>
</feature>
<dbReference type="OrthoDB" id="2953036at2759"/>
<dbReference type="HOGENOM" id="CLU_484014_0_0_1"/>
<feature type="coiled-coil region" evidence="1">
    <location>
        <begin position="156"/>
        <end position="247"/>
    </location>
</feature>
<feature type="compositionally biased region" description="Pro residues" evidence="2">
    <location>
        <begin position="525"/>
        <end position="534"/>
    </location>
</feature>
<gene>
    <name evidence="3" type="ORF">GYMLUDRAFT_40247</name>
</gene>